<dbReference type="Proteomes" id="UP000252733">
    <property type="component" value="Unassembled WGS sequence"/>
</dbReference>
<dbReference type="GO" id="GO:0005975">
    <property type="term" value="P:carbohydrate metabolic process"/>
    <property type="evidence" value="ECO:0007669"/>
    <property type="project" value="InterPro"/>
</dbReference>
<dbReference type="InterPro" id="IPR013780">
    <property type="entry name" value="Glyco_hydro_b"/>
</dbReference>
<comment type="similarity">
    <text evidence="1 2">Belongs to the glycosyl hydrolase 31 family.</text>
</comment>
<keyword evidence="2" id="KW-0326">Glycosidase</keyword>
<dbReference type="InterPro" id="IPR017853">
    <property type="entry name" value="GH"/>
</dbReference>
<reference evidence="6 7" key="1">
    <citation type="submission" date="2018-07" db="EMBL/GenBank/DDBJ databases">
        <title>Freshwater and sediment microbial communities from various areas in North America, analyzing microbe dynamics in response to fracking.</title>
        <authorList>
            <person name="Lamendella R."/>
        </authorList>
    </citation>
    <scope>NUCLEOTIDE SEQUENCE [LARGE SCALE GENOMIC DNA]</scope>
    <source>
        <strain evidence="6 7">160A</strain>
    </source>
</reference>
<dbReference type="GO" id="GO:0004553">
    <property type="term" value="F:hydrolase activity, hydrolyzing O-glycosyl compounds"/>
    <property type="evidence" value="ECO:0007669"/>
    <property type="project" value="InterPro"/>
</dbReference>
<dbReference type="PANTHER" id="PTHR22762:SF144">
    <property type="entry name" value="ALPHA-XYLOSIDASE"/>
    <property type="match status" value="1"/>
</dbReference>
<dbReference type="Pfam" id="PF13802">
    <property type="entry name" value="Gal_mutarotas_2"/>
    <property type="match status" value="1"/>
</dbReference>
<dbReference type="Pfam" id="PF21365">
    <property type="entry name" value="Glyco_hydro_31_3rd"/>
    <property type="match status" value="1"/>
</dbReference>
<dbReference type="Gene3D" id="2.60.40.1760">
    <property type="entry name" value="glycosyl hydrolase (family 31)"/>
    <property type="match status" value="1"/>
</dbReference>
<dbReference type="RefSeq" id="WP_114436988.1">
    <property type="nucleotide sequence ID" value="NZ_QPIZ01000010.1"/>
</dbReference>
<dbReference type="SUPFAM" id="SSF51445">
    <property type="entry name" value="(Trans)glycosidases"/>
    <property type="match status" value="1"/>
</dbReference>
<comment type="caution">
    <text evidence="6">The sequence shown here is derived from an EMBL/GenBank/DDBJ whole genome shotgun (WGS) entry which is preliminary data.</text>
</comment>
<dbReference type="Gene3D" id="2.60.40.1180">
    <property type="entry name" value="Golgi alpha-mannosidase II"/>
    <property type="match status" value="1"/>
</dbReference>
<dbReference type="Gene3D" id="3.20.20.80">
    <property type="entry name" value="Glycosidases"/>
    <property type="match status" value="1"/>
</dbReference>
<evidence type="ECO:0000259" key="3">
    <source>
        <dbReference type="Pfam" id="PF01055"/>
    </source>
</evidence>
<dbReference type="InterPro" id="IPR025887">
    <property type="entry name" value="Glyco_hydro_31_N_dom"/>
</dbReference>
<evidence type="ECO:0000259" key="5">
    <source>
        <dbReference type="Pfam" id="PF21365"/>
    </source>
</evidence>
<gene>
    <name evidence="6" type="ORF">DFO77_11084</name>
</gene>
<evidence type="ECO:0000256" key="1">
    <source>
        <dbReference type="ARBA" id="ARBA00007806"/>
    </source>
</evidence>
<protein>
    <submittedName>
        <fullName evidence="6">Alpha-D-xyloside xylohydrolase</fullName>
    </submittedName>
</protein>
<evidence type="ECO:0000313" key="6">
    <source>
        <dbReference type="EMBL" id="RCW35317.1"/>
    </source>
</evidence>
<dbReference type="InterPro" id="IPR000322">
    <property type="entry name" value="Glyco_hydro_31_TIM"/>
</dbReference>
<evidence type="ECO:0000313" key="7">
    <source>
        <dbReference type="Proteomes" id="UP000252733"/>
    </source>
</evidence>
<sequence length="803" mass="91650">MKKRTYLQLWAKPALLFLSVLAMLPVNGQRQEMGLRNEPVDISDDFRSFKNTYYLADKMVNFDPKTGSGEIVYNRYEFKTRMAFNNMLGVLRPVTPNEFPEAEYEVSPTLPFSVQFVSPRTVRLQAQSGFVSPEVANGESMMLVNNEMPPSDAWKYEQIEGGHRYSSQFGAVVIDENPWRVSFYDEKGKLLTSTNHHVDNADATYTPIMPFSYVRRASDYSRSFSATFNLLPDEKIFGFGEQYTELDKRGQKVVLWVDDANGTQNETSYKPIPFFLSSRGYGMFMHTSSPITCDVGKYFSGVNSLMVGDETLDLFVFLGEPREVLDAYTDVTGKPEMPPLWSFGLWMSRITYFSEEDGRNVANELRKYEIPCDVIHFDTGWFETDWRCDYQFSESRFDNAGRMIKDLKKQGFHTSLWQLPYFVPQNTLFPEIIEKGLFIKNDKGNLPTEDAILDFSNPEAVSWYQNKLRGLLELDVGAIKVDFGEAAPAKGVYHNGRTGFYEHNLYPLRYNKAVAEVTKEVTGDQIMWARSTWAGSQRWPLHWGGDPANTNSAMAATVRGGLSMGLSGFSFWSHDIGGFVLKTPEDVYRRWLPFGLLSSHSRTHGTPPKEPWEYGEDFTDAFRKATNMRYELMPYIYAQARHSAENGLPMMRALFVEYPDDPGAWLVDDQYLFGSDILVAPMFEKAESRQVYLPGKHKWIDYQSGNVYNPGWNDIRPGDIPVVMLVRDGAVVPHIHLAQSTMQMDWSKLELKVFAADAISVKGMVCLPSDNELQQVEIQLEDEKFVLKENLLEGKATLNVTVK</sequence>
<feature type="domain" description="Glycoside hydrolase family 31 TIM barrel" evidence="3">
    <location>
        <begin position="335"/>
        <end position="638"/>
    </location>
</feature>
<feature type="domain" description="Glycosyl hydrolase family 31 C-terminal" evidence="5">
    <location>
        <begin position="647"/>
        <end position="732"/>
    </location>
</feature>
<accession>A0A368V2A7</accession>
<keyword evidence="7" id="KW-1185">Reference proteome</keyword>
<evidence type="ECO:0000259" key="4">
    <source>
        <dbReference type="Pfam" id="PF13802"/>
    </source>
</evidence>
<dbReference type="SUPFAM" id="SSF74650">
    <property type="entry name" value="Galactose mutarotase-like"/>
    <property type="match status" value="1"/>
</dbReference>
<dbReference type="EMBL" id="QPIZ01000010">
    <property type="protein sequence ID" value="RCW35317.1"/>
    <property type="molecule type" value="Genomic_DNA"/>
</dbReference>
<evidence type="ECO:0000256" key="2">
    <source>
        <dbReference type="RuleBase" id="RU361185"/>
    </source>
</evidence>
<keyword evidence="2 6" id="KW-0378">Hydrolase</keyword>
<feature type="domain" description="Glycoside hydrolase family 31 N-terminal" evidence="4">
    <location>
        <begin position="111"/>
        <end position="294"/>
    </location>
</feature>
<dbReference type="GO" id="GO:0030246">
    <property type="term" value="F:carbohydrate binding"/>
    <property type="evidence" value="ECO:0007669"/>
    <property type="project" value="InterPro"/>
</dbReference>
<dbReference type="AlphaFoldDB" id="A0A368V2A7"/>
<dbReference type="InterPro" id="IPR011013">
    <property type="entry name" value="Gal_mutarotase_sf_dom"/>
</dbReference>
<name>A0A368V2A7_9BACT</name>
<dbReference type="CDD" id="cd14752">
    <property type="entry name" value="GH31_N"/>
    <property type="match status" value="1"/>
</dbReference>
<proteinExistence type="inferred from homology"/>
<dbReference type="InterPro" id="IPR048395">
    <property type="entry name" value="Glyco_hydro_31_C"/>
</dbReference>
<dbReference type="SUPFAM" id="SSF51011">
    <property type="entry name" value="Glycosyl hydrolase domain"/>
    <property type="match status" value="1"/>
</dbReference>
<dbReference type="PANTHER" id="PTHR22762">
    <property type="entry name" value="ALPHA-GLUCOSIDASE"/>
    <property type="match status" value="1"/>
</dbReference>
<dbReference type="CDD" id="cd06593">
    <property type="entry name" value="GH31_xylosidase_YicI"/>
    <property type="match status" value="1"/>
</dbReference>
<dbReference type="Pfam" id="PF01055">
    <property type="entry name" value="Glyco_hydro_31_2nd"/>
    <property type="match status" value="1"/>
</dbReference>
<organism evidence="6 7">
    <name type="scientific">Marinilabilia salmonicolor</name>
    <dbReference type="NCBI Taxonomy" id="989"/>
    <lineage>
        <taxon>Bacteria</taxon>
        <taxon>Pseudomonadati</taxon>
        <taxon>Bacteroidota</taxon>
        <taxon>Bacteroidia</taxon>
        <taxon>Marinilabiliales</taxon>
        <taxon>Marinilabiliaceae</taxon>
        <taxon>Marinilabilia</taxon>
    </lineage>
</organism>